<dbReference type="Proteomes" id="UP000006906">
    <property type="component" value="Chromosome 8"/>
</dbReference>
<accession>A0A2K3DGC5</accession>
<feature type="compositionally biased region" description="Gly residues" evidence="1">
    <location>
        <begin position="192"/>
        <end position="202"/>
    </location>
</feature>
<evidence type="ECO:0000256" key="1">
    <source>
        <dbReference type="SAM" id="MobiDB-lite"/>
    </source>
</evidence>
<feature type="region of interest" description="Disordered" evidence="1">
    <location>
        <begin position="189"/>
        <end position="226"/>
    </location>
</feature>
<reference evidence="3 4" key="1">
    <citation type="journal article" date="2007" name="Science">
        <title>The Chlamydomonas genome reveals the evolution of key animal and plant functions.</title>
        <authorList>
            <person name="Merchant S.S."/>
            <person name="Prochnik S.E."/>
            <person name="Vallon O."/>
            <person name="Harris E.H."/>
            <person name="Karpowicz S.J."/>
            <person name="Witman G.B."/>
            <person name="Terry A."/>
            <person name="Salamov A."/>
            <person name="Fritz-Laylin L.K."/>
            <person name="Marechal-Drouard L."/>
            <person name="Marshall W.F."/>
            <person name="Qu L.H."/>
            <person name="Nelson D.R."/>
            <person name="Sanderfoot A.A."/>
            <person name="Spalding M.H."/>
            <person name="Kapitonov V.V."/>
            <person name="Ren Q."/>
            <person name="Ferris P."/>
            <person name="Lindquist E."/>
            <person name="Shapiro H."/>
            <person name="Lucas S.M."/>
            <person name="Grimwood J."/>
            <person name="Schmutz J."/>
            <person name="Cardol P."/>
            <person name="Cerutti H."/>
            <person name="Chanfreau G."/>
            <person name="Chen C.L."/>
            <person name="Cognat V."/>
            <person name="Croft M.T."/>
            <person name="Dent R."/>
            <person name="Dutcher S."/>
            <person name="Fernandez E."/>
            <person name="Fukuzawa H."/>
            <person name="Gonzalez-Ballester D."/>
            <person name="Gonzalez-Halphen D."/>
            <person name="Hallmann A."/>
            <person name="Hanikenne M."/>
            <person name="Hippler M."/>
            <person name="Inwood W."/>
            <person name="Jabbari K."/>
            <person name="Kalanon M."/>
            <person name="Kuras R."/>
            <person name="Lefebvre P.A."/>
            <person name="Lemaire S.D."/>
            <person name="Lobanov A.V."/>
            <person name="Lohr M."/>
            <person name="Manuell A."/>
            <person name="Meier I."/>
            <person name="Mets L."/>
            <person name="Mittag M."/>
            <person name="Mittelmeier T."/>
            <person name="Moroney J.V."/>
            <person name="Moseley J."/>
            <person name="Napoli C."/>
            <person name="Nedelcu A.M."/>
            <person name="Niyogi K."/>
            <person name="Novoselov S.V."/>
            <person name="Paulsen I.T."/>
            <person name="Pazour G."/>
            <person name="Purton S."/>
            <person name="Ral J.P."/>
            <person name="Riano-Pachon D.M."/>
            <person name="Riekhof W."/>
            <person name="Rymarquis L."/>
            <person name="Schroda M."/>
            <person name="Stern D."/>
            <person name="Umen J."/>
            <person name="Willows R."/>
            <person name="Wilson N."/>
            <person name="Zimmer S.L."/>
            <person name="Allmer J."/>
            <person name="Balk J."/>
            <person name="Bisova K."/>
            <person name="Chen C.J."/>
            <person name="Elias M."/>
            <person name="Gendler K."/>
            <person name="Hauser C."/>
            <person name="Lamb M.R."/>
            <person name="Ledford H."/>
            <person name="Long J.C."/>
            <person name="Minagawa J."/>
            <person name="Page M.D."/>
            <person name="Pan J."/>
            <person name="Pootakham W."/>
            <person name="Roje S."/>
            <person name="Rose A."/>
            <person name="Stahlberg E."/>
            <person name="Terauchi A.M."/>
            <person name="Yang P."/>
            <person name="Ball S."/>
            <person name="Bowler C."/>
            <person name="Dieckmann C.L."/>
            <person name="Gladyshev V.N."/>
            <person name="Green P."/>
            <person name="Jorgensen R."/>
            <person name="Mayfield S."/>
            <person name="Mueller-Roeber B."/>
            <person name="Rajamani S."/>
            <person name="Sayre R.T."/>
            <person name="Brokstein P."/>
            <person name="Dubchak I."/>
            <person name="Goodstein D."/>
            <person name="Hornick L."/>
            <person name="Huang Y.W."/>
            <person name="Jhaveri J."/>
            <person name="Luo Y."/>
            <person name="Martinez D."/>
            <person name="Ngau W.C."/>
            <person name="Otillar B."/>
            <person name="Poliakov A."/>
            <person name="Porter A."/>
            <person name="Szajkowski L."/>
            <person name="Werner G."/>
            <person name="Zhou K."/>
            <person name="Grigoriev I.V."/>
            <person name="Rokhsar D.S."/>
            <person name="Grossman A.R."/>
        </authorList>
    </citation>
    <scope>NUCLEOTIDE SEQUENCE [LARGE SCALE GENOMIC DNA]</scope>
    <source>
        <strain evidence="4">CC-503</strain>
    </source>
</reference>
<dbReference type="ExpressionAtlas" id="A0A2K3DGC5">
    <property type="expression patterns" value="baseline and differential"/>
</dbReference>
<feature type="compositionally biased region" description="Gly residues" evidence="1">
    <location>
        <begin position="210"/>
        <end position="223"/>
    </location>
</feature>
<dbReference type="SMART" id="SM00248">
    <property type="entry name" value="ANK"/>
    <property type="match status" value="3"/>
</dbReference>
<keyword evidence="2" id="KW-0812">Transmembrane</keyword>
<dbReference type="OrthoDB" id="550145at2759"/>
<dbReference type="Pfam" id="PF00023">
    <property type="entry name" value="Ank"/>
    <property type="match status" value="1"/>
</dbReference>
<evidence type="ECO:0000313" key="3">
    <source>
        <dbReference type="EMBL" id="PNW79569.1"/>
    </source>
</evidence>
<evidence type="ECO:0000313" key="4">
    <source>
        <dbReference type="Proteomes" id="UP000006906"/>
    </source>
</evidence>
<sequence length="537" mass="55681">MVGDTALHIAIDAAGSAAVVKALLASPTTNADAPNGRGRTPAYKAVKRANRACWEALLGAKAAGRVDLNRGRVIFAAIQVDPAWVERVVRAGAHADGSWRNERGQSPLEFAVYRCWAPMWPSRADVIRALTRHGARVTHAMLRYAQQSNWSRVVEALEAALARQGPEPEPPEPQMVEVFSGARREPAAARGAWGGGQDGSRGYGSSSNGGRNGGGGGGGGGGRANYPPPGKSGNFLSSVVYWLLPLEPICTEQIIGVISNCHPCAFILMLPVFMPLLIMGMYIDFIVMVLRLISLTMLAVLAVPPAARTAWDLASWVLAAWRRWASSSSSSHPAAAGAPGAGGGPAGRCAAMSAAQAAHITGARGDAGGAGGGWGVWAVCVFHGAWDAAAGLAARVQLALVDAAAALRHGPQAVSEPASPAAAAQAGVAAVFVVAAQALWSVGVVAGALVLSMSCAALCCEGCEFAVELVLSEGAWLRRVVGRRGAARRLANGSRAEAWQLMMYFWVSLLVRWVTGVGFWPLAGAMLAAGLVAELLR</sequence>
<dbReference type="Gene3D" id="1.25.40.20">
    <property type="entry name" value="Ankyrin repeat-containing domain"/>
    <property type="match status" value="1"/>
</dbReference>
<dbReference type="Gramene" id="PNW79569">
    <property type="protein sequence ID" value="PNW79569"/>
    <property type="gene ID" value="CHLRE_08g358578v5"/>
</dbReference>
<feature type="transmembrane region" description="Helical" evidence="2">
    <location>
        <begin position="520"/>
        <end position="536"/>
    </location>
</feature>
<proteinExistence type="predicted"/>
<evidence type="ECO:0000256" key="2">
    <source>
        <dbReference type="SAM" id="Phobius"/>
    </source>
</evidence>
<dbReference type="InterPro" id="IPR036770">
    <property type="entry name" value="Ankyrin_rpt-contain_sf"/>
</dbReference>
<organism evidence="3 4">
    <name type="scientific">Chlamydomonas reinhardtii</name>
    <name type="common">Chlamydomonas smithii</name>
    <dbReference type="NCBI Taxonomy" id="3055"/>
    <lineage>
        <taxon>Eukaryota</taxon>
        <taxon>Viridiplantae</taxon>
        <taxon>Chlorophyta</taxon>
        <taxon>core chlorophytes</taxon>
        <taxon>Chlorophyceae</taxon>
        <taxon>CS clade</taxon>
        <taxon>Chlamydomonadales</taxon>
        <taxon>Chlamydomonadaceae</taxon>
        <taxon>Chlamydomonas</taxon>
    </lineage>
</organism>
<protein>
    <submittedName>
        <fullName evidence="3">Uncharacterized protein</fullName>
    </submittedName>
</protein>
<dbReference type="RefSeq" id="XP_042921761.1">
    <property type="nucleotide sequence ID" value="XM_043064760.1"/>
</dbReference>
<name>A0A2K3DGC5_CHLRE</name>
<dbReference type="SUPFAM" id="SSF48403">
    <property type="entry name" value="Ankyrin repeat"/>
    <property type="match status" value="1"/>
</dbReference>
<feature type="transmembrane region" description="Helical" evidence="2">
    <location>
        <begin position="265"/>
        <end position="290"/>
    </location>
</feature>
<dbReference type="GeneID" id="66054283"/>
<dbReference type="AlphaFoldDB" id="A0A2K3DGC5"/>
<gene>
    <name evidence="3" type="ORF">CHLRE_08g358578v5</name>
</gene>
<dbReference type="InParanoid" id="A0A2K3DGC5"/>
<keyword evidence="2" id="KW-1133">Transmembrane helix</keyword>
<dbReference type="InterPro" id="IPR002110">
    <property type="entry name" value="Ankyrin_rpt"/>
</dbReference>
<keyword evidence="2" id="KW-0472">Membrane</keyword>
<dbReference type="EMBL" id="CM008969">
    <property type="protein sequence ID" value="PNW79569.1"/>
    <property type="molecule type" value="Genomic_DNA"/>
</dbReference>
<dbReference type="PaxDb" id="3055-EDO96229"/>
<keyword evidence="4" id="KW-1185">Reference proteome</keyword>
<dbReference type="KEGG" id="cre:CHLRE_08g358578v5"/>